<evidence type="ECO:0000313" key="2">
    <source>
        <dbReference type="EMBL" id="GLS92600.1"/>
    </source>
</evidence>
<proteinExistence type="predicted"/>
<keyword evidence="3" id="KW-1185">Reference proteome</keyword>
<dbReference type="InterPro" id="IPR032092">
    <property type="entry name" value="PilW"/>
</dbReference>
<comment type="caution">
    <text evidence="2">The sequence shown here is derived from an EMBL/GenBank/DDBJ whole genome shotgun (WGS) entry which is preliminary data.</text>
</comment>
<keyword evidence="1" id="KW-1133">Transmembrane helix</keyword>
<protein>
    <submittedName>
        <fullName evidence="2">Pilus assembly protein PilW</fullName>
    </submittedName>
</protein>
<keyword evidence="1" id="KW-0812">Transmembrane</keyword>
<reference evidence="3" key="1">
    <citation type="journal article" date="2019" name="Int. J. Syst. Evol. Microbiol.">
        <title>The Global Catalogue of Microorganisms (GCM) 10K type strain sequencing project: providing services to taxonomists for standard genome sequencing and annotation.</title>
        <authorList>
            <consortium name="The Broad Institute Genomics Platform"/>
            <consortium name="The Broad Institute Genome Sequencing Center for Infectious Disease"/>
            <person name="Wu L."/>
            <person name="Ma J."/>
        </authorList>
    </citation>
    <scope>NUCLEOTIDE SEQUENCE [LARGE SCALE GENOMIC DNA]</scope>
    <source>
        <strain evidence="3">NBRC 103166</strain>
    </source>
</reference>
<keyword evidence="1" id="KW-0472">Membrane</keyword>
<dbReference type="EMBL" id="BSPQ01000026">
    <property type="protein sequence ID" value="GLS92600.1"/>
    <property type="molecule type" value="Genomic_DNA"/>
</dbReference>
<gene>
    <name evidence="2" type="ORF">GCM10007916_36720</name>
</gene>
<dbReference type="Pfam" id="PF16074">
    <property type="entry name" value="PilW"/>
    <property type="match status" value="1"/>
</dbReference>
<evidence type="ECO:0000256" key="1">
    <source>
        <dbReference type="SAM" id="Phobius"/>
    </source>
</evidence>
<accession>A0ABQ6E5X2</accession>
<dbReference type="RefSeq" id="WP_284205708.1">
    <property type="nucleotide sequence ID" value="NZ_BSPQ01000026.1"/>
</dbReference>
<sequence>MTLINNKNNRFHSQSGLSLIELMIAIPLSLMVMGTIFKIFVSSMQGVHLQNSFARVQEKGRIGAELIIRDIRGADYWGCARDFTSIANSLNITPVSLGAGVEGIGDAHSIEIDGISVKDETDILTIRGARSIEGVKIETAMLTTQSDISVTTDNTIDKGEILLISDCNKADLFMNTHAATSSDGSIRYATSDKVDGIENTTPYLSKAYTKNAQILSLFSKTYFIGLNEDLNYSLYRSDGGNAEELIRGINDLQLLYGEDTSQNDSVDTFVDATSVTNMDNVRSIKVSLTTEDGEGVAGSPLERTYHITTNIRNRTLN</sequence>
<name>A0ABQ6E5X2_9GAMM</name>
<feature type="transmembrane region" description="Helical" evidence="1">
    <location>
        <begin position="20"/>
        <end position="41"/>
    </location>
</feature>
<dbReference type="Proteomes" id="UP001157353">
    <property type="component" value="Unassembled WGS sequence"/>
</dbReference>
<evidence type="ECO:0000313" key="3">
    <source>
        <dbReference type="Proteomes" id="UP001157353"/>
    </source>
</evidence>
<organism evidence="2 3">
    <name type="scientific">Psychromonas marina</name>
    <dbReference type="NCBI Taxonomy" id="88364"/>
    <lineage>
        <taxon>Bacteria</taxon>
        <taxon>Pseudomonadati</taxon>
        <taxon>Pseudomonadota</taxon>
        <taxon>Gammaproteobacteria</taxon>
        <taxon>Alteromonadales</taxon>
        <taxon>Psychromonadaceae</taxon>
        <taxon>Psychromonas</taxon>
    </lineage>
</organism>